<dbReference type="InterPro" id="IPR045800">
    <property type="entry name" value="HMBD"/>
</dbReference>
<evidence type="ECO:0000313" key="3">
    <source>
        <dbReference type="EMBL" id="AWG20306.1"/>
    </source>
</evidence>
<protein>
    <submittedName>
        <fullName evidence="3">Cobalt transporter</fullName>
    </submittedName>
</protein>
<dbReference type="EMBL" id="CP020918">
    <property type="protein sequence ID" value="AWG20306.1"/>
    <property type="molecule type" value="Genomic_DNA"/>
</dbReference>
<keyword evidence="4" id="KW-1185">Reference proteome</keyword>
<reference evidence="3 4" key="1">
    <citation type="submission" date="2017-04" db="EMBL/GenBank/DDBJ databases">
        <title>Compelte genome sequence of WV33.</title>
        <authorList>
            <person name="Lee P.C."/>
        </authorList>
    </citation>
    <scope>NUCLEOTIDE SEQUENCE [LARGE SCALE GENOMIC DNA]</scope>
    <source>
        <strain evidence="3 4">WV33</strain>
    </source>
</reference>
<sequence>MKNITKIMVLAILITFTSCKDNKSETTDKATKETADGQQYSCEMHPEVHGKKGEECSKCGMALTVPVTHEEVVEEVKEMDVTKSKSGFSIDMILNDYLKLKNALANDDAALATASSKALETTLQKTTTDKIEADLLKQYSTIADAAKKHTATITENAGKIAAQRNAFALLSADMHNFIKMFTTDKKLYQDYCPMYNQGKNGYWISEVKDIENPYYGAEMLTCGRITKEL</sequence>
<dbReference type="RefSeq" id="WP_108739272.1">
    <property type="nucleotide sequence ID" value="NZ_CP020918.1"/>
</dbReference>
<dbReference type="Pfam" id="PF19335">
    <property type="entry name" value="HMBD"/>
    <property type="match status" value="1"/>
</dbReference>
<dbReference type="PROSITE" id="PS51257">
    <property type="entry name" value="PROKAR_LIPOPROTEIN"/>
    <property type="match status" value="1"/>
</dbReference>
<dbReference type="InterPro" id="IPR021782">
    <property type="entry name" value="DUF3347"/>
</dbReference>
<evidence type="ECO:0000259" key="1">
    <source>
        <dbReference type="Pfam" id="PF11827"/>
    </source>
</evidence>
<accession>A0A2S1L9Q8</accession>
<name>A0A2S1L9Q8_9FLAO</name>
<dbReference type="AlphaFoldDB" id="A0A2S1L9Q8"/>
<dbReference type="KEGG" id="ffa:FFWV33_01585"/>
<dbReference type="GO" id="GO:0046872">
    <property type="term" value="F:metal ion binding"/>
    <property type="evidence" value="ECO:0007669"/>
    <property type="project" value="InterPro"/>
</dbReference>
<organism evidence="3 4">
    <name type="scientific">Flavobacterium faecale</name>
    <dbReference type="NCBI Taxonomy" id="1355330"/>
    <lineage>
        <taxon>Bacteria</taxon>
        <taxon>Pseudomonadati</taxon>
        <taxon>Bacteroidota</taxon>
        <taxon>Flavobacteriia</taxon>
        <taxon>Flavobacteriales</taxon>
        <taxon>Flavobacteriaceae</taxon>
        <taxon>Flavobacterium</taxon>
    </lineage>
</organism>
<gene>
    <name evidence="3" type="ORF">FFWV33_01585</name>
</gene>
<evidence type="ECO:0000313" key="4">
    <source>
        <dbReference type="Proteomes" id="UP000244527"/>
    </source>
</evidence>
<dbReference type="OrthoDB" id="5513217at2"/>
<feature type="domain" description="Heavy metal binding" evidence="2">
    <location>
        <begin position="40"/>
        <end position="64"/>
    </location>
</feature>
<dbReference type="Pfam" id="PF11827">
    <property type="entry name" value="DUF3347"/>
    <property type="match status" value="1"/>
</dbReference>
<proteinExistence type="predicted"/>
<feature type="domain" description="DUF3347" evidence="1">
    <location>
        <begin position="93"/>
        <end position="185"/>
    </location>
</feature>
<evidence type="ECO:0000259" key="2">
    <source>
        <dbReference type="Pfam" id="PF19335"/>
    </source>
</evidence>
<dbReference type="Proteomes" id="UP000244527">
    <property type="component" value="Chromosome"/>
</dbReference>